<organism evidence="1 2">
    <name type="scientific">Luteimonas deserti</name>
    <dbReference type="NCBI Taxonomy" id="2752306"/>
    <lineage>
        <taxon>Bacteria</taxon>
        <taxon>Pseudomonadati</taxon>
        <taxon>Pseudomonadota</taxon>
        <taxon>Gammaproteobacteria</taxon>
        <taxon>Lysobacterales</taxon>
        <taxon>Lysobacteraceae</taxon>
        <taxon>Luteimonas</taxon>
    </lineage>
</organism>
<accession>A0A7Z0QPW5</accession>
<keyword evidence="1" id="KW-0418">Kinase</keyword>
<name>A0A7Z0QPW5_9GAMM</name>
<dbReference type="Gene3D" id="3.40.50.300">
    <property type="entry name" value="P-loop containing nucleotide triphosphate hydrolases"/>
    <property type="match status" value="1"/>
</dbReference>
<protein>
    <submittedName>
        <fullName evidence="1">Kinase</fullName>
    </submittedName>
</protein>
<dbReference type="SUPFAM" id="SSF52540">
    <property type="entry name" value="P-loop containing nucleoside triphosphate hydrolases"/>
    <property type="match status" value="1"/>
</dbReference>
<comment type="caution">
    <text evidence="1">The sequence shown here is derived from an EMBL/GenBank/DDBJ whole genome shotgun (WGS) entry which is preliminary data.</text>
</comment>
<proteinExistence type="predicted"/>
<reference evidence="1 2" key="1">
    <citation type="submission" date="2020-07" db="EMBL/GenBank/DDBJ databases">
        <title>isolation of Luteimonas sp. SJ-16.</title>
        <authorList>
            <person name="Huang X.-X."/>
            <person name="Xu L."/>
            <person name="Sun J.-Q."/>
        </authorList>
    </citation>
    <scope>NUCLEOTIDE SEQUENCE [LARGE SCALE GENOMIC DNA]</scope>
    <source>
        <strain evidence="1 2">SJ-16</strain>
    </source>
</reference>
<sequence length="269" mass="29637">MARTTPTARWPDAVVSRVLDDTLSHDARVLGISGLQGTGKSTLAAQLIDAAAARGLRGAALSLDDLYLDRDARRALAARVHPLLATRGPPGTHEVALGLSVFDAVRTGTPVRLPRFDKLEDRRLPEAGWPWAERIDLLVFEGWCVGTPPEAPRCLIEPVNALERDEDPSGTWRRWCNAALGRDYPALWACIDRLLFLQPPGFEVVFDWRLQQEQALHSARPGGGGMNAAGIARFVQHFERVSRQALRTLPDHADQVVTLDAGRRILREA</sequence>
<keyword evidence="1" id="KW-0808">Transferase</keyword>
<dbReference type="InterPro" id="IPR027417">
    <property type="entry name" value="P-loop_NTPase"/>
</dbReference>
<gene>
    <name evidence="1" type="ORF">H0E82_07110</name>
</gene>
<dbReference type="GO" id="GO:0016301">
    <property type="term" value="F:kinase activity"/>
    <property type="evidence" value="ECO:0007669"/>
    <property type="project" value="UniProtKB-KW"/>
</dbReference>
<dbReference type="EMBL" id="JACCJZ010000013">
    <property type="protein sequence ID" value="NYZ62533.1"/>
    <property type="molecule type" value="Genomic_DNA"/>
</dbReference>
<dbReference type="AlphaFoldDB" id="A0A7Z0QPW5"/>
<keyword evidence="2" id="KW-1185">Reference proteome</keyword>
<dbReference type="RefSeq" id="WP_180544742.1">
    <property type="nucleotide sequence ID" value="NZ_JACCJZ010000013.1"/>
</dbReference>
<evidence type="ECO:0000313" key="1">
    <source>
        <dbReference type="EMBL" id="NYZ62533.1"/>
    </source>
</evidence>
<evidence type="ECO:0000313" key="2">
    <source>
        <dbReference type="Proteomes" id="UP000589896"/>
    </source>
</evidence>
<dbReference type="Proteomes" id="UP000589896">
    <property type="component" value="Unassembled WGS sequence"/>
</dbReference>